<dbReference type="OrthoDB" id="1434605at2759"/>
<sequence length="176" mass="19789">MKALDEKYDLILLGTSTSSRALTLVDNSKILVDQLQVLLPSNSRPPRNQMMCNMNIDGGAIGKIVPRLIKDLILKYHIGLLALLEIGINDVKVDKVIKNLGVDSWYKVDIQGFSRVIWIAWDSSLIKKDIIGSHPHCIHLDCSNIDGSNAFYTSMVYDSPNPAIREGLWHELYHFS</sequence>
<protein>
    <submittedName>
        <fullName evidence="1">Uncharacterized protein</fullName>
    </submittedName>
</protein>
<accession>A0A371FZ78</accession>
<evidence type="ECO:0000313" key="1">
    <source>
        <dbReference type="EMBL" id="RDX83591.1"/>
    </source>
</evidence>
<dbReference type="Proteomes" id="UP000257109">
    <property type="component" value="Unassembled WGS sequence"/>
</dbReference>
<gene>
    <name evidence="1" type="ORF">CR513_35462</name>
</gene>
<proteinExistence type="predicted"/>
<reference evidence="1" key="1">
    <citation type="submission" date="2018-05" db="EMBL/GenBank/DDBJ databases">
        <title>Draft genome of Mucuna pruriens seed.</title>
        <authorList>
            <person name="Nnadi N.E."/>
            <person name="Vos R."/>
            <person name="Hasami M.H."/>
            <person name="Devisetty U.K."/>
            <person name="Aguiy J.C."/>
        </authorList>
    </citation>
    <scope>NUCLEOTIDE SEQUENCE [LARGE SCALE GENOMIC DNA]</scope>
    <source>
        <strain evidence="1">JCA_2017</strain>
    </source>
</reference>
<feature type="non-terminal residue" evidence="1">
    <location>
        <position position="1"/>
    </location>
</feature>
<comment type="caution">
    <text evidence="1">The sequence shown here is derived from an EMBL/GenBank/DDBJ whole genome shotgun (WGS) entry which is preliminary data.</text>
</comment>
<name>A0A371FZ78_MUCPR</name>
<dbReference type="PANTHER" id="PTHR35218">
    <property type="entry name" value="RNASE H DOMAIN-CONTAINING PROTEIN"/>
    <property type="match status" value="1"/>
</dbReference>
<evidence type="ECO:0000313" key="2">
    <source>
        <dbReference type="Proteomes" id="UP000257109"/>
    </source>
</evidence>
<dbReference type="AlphaFoldDB" id="A0A371FZ78"/>
<keyword evidence="2" id="KW-1185">Reference proteome</keyword>
<dbReference type="EMBL" id="QJKJ01007302">
    <property type="protein sequence ID" value="RDX83591.1"/>
    <property type="molecule type" value="Genomic_DNA"/>
</dbReference>
<organism evidence="1 2">
    <name type="scientific">Mucuna pruriens</name>
    <name type="common">Velvet bean</name>
    <name type="synonym">Dolichos pruriens</name>
    <dbReference type="NCBI Taxonomy" id="157652"/>
    <lineage>
        <taxon>Eukaryota</taxon>
        <taxon>Viridiplantae</taxon>
        <taxon>Streptophyta</taxon>
        <taxon>Embryophyta</taxon>
        <taxon>Tracheophyta</taxon>
        <taxon>Spermatophyta</taxon>
        <taxon>Magnoliopsida</taxon>
        <taxon>eudicotyledons</taxon>
        <taxon>Gunneridae</taxon>
        <taxon>Pentapetalae</taxon>
        <taxon>rosids</taxon>
        <taxon>fabids</taxon>
        <taxon>Fabales</taxon>
        <taxon>Fabaceae</taxon>
        <taxon>Papilionoideae</taxon>
        <taxon>50 kb inversion clade</taxon>
        <taxon>NPAAA clade</taxon>
        <taxon>indigoferoid/millettioid clade</taxon>
        <taxon>Phaseoleae</taxon>
        <taxon>Mucuna</taxon>
    </lineage>
</organism>
<dbReference type="PANTHER" id="PTHR35218:SF9">
    <property type="entry name" value="ENDONUCLEASE_EXONUCLEASE_PHOSPHATASE DOMAIN-CONTAINING PROTEIN"/>
    <property type="match status" value="1"/>
</dbReference>